<proteinExistence type="predicted"/>
<reference evidence="1" key="2">
    <citation type="submission" date="2025-03" db="EMBL/GenBank/DDBJ databases">
        <authorList>
            <consortium name="ELIXIR-Norway"/>
            <consortium name="Elixir Norway"/>
        </authorList>
    </citation>
    <scope>NUCLEOTIDE SEQUENCE</scope>
</reference>
<gene>
    <name evidence="1" type="ORF">MRATA1EN22A_LOCUS1496</name>
</gene>
<name>A0AC59Y3Y9_RANTA</name>
<dbReference type="Proteomes" id="UP001162501">
    <property type="component" value="Chromosome 1"/>
</dbReference>
<evidence type="ECO:0000313" key="1">
    <source>
        <dbReference type="EMBL" id="CAM9362242.1"/>
    </source>
</evidence>
<reference evidence="1" key="1">
    <citation type="submission" date="2023-05" db="EMBL/GenBank/DDBJ databases">
        <authorList>
            <consortium name="ELIXIR-Norway"/>
        </authorList>
    </citation>
    <scope>NUCLEOTIDE SEQUENCE</scope>
</reference>
<dbReference type="EMBL" id="OX596085">
    <property type="protein sequence ID" value="CAM9362242.1"/>
    <property type="molecule type" value="Genomic_DNA"/>
</dbReference>
<evidence type="ECO:0000313" key="2">
    <source>
        <dbReference type="Proteomes" id="UP001162501"/>
    </source>
</evidence>
<protein>
    <submittedName>
        <fullName evidence="1">Uncharacterized protein</fullName>
    </submittedName>
</protein>
<accession>A0AC59Y3Y9</accession>
<organism evidence="1 2">
    <name type="scientific">Rangifer tarandus platyrhynchus</name>
    <name type="common">Svalbard reindeer</name>
    <dbReference type="NCBI Taxonomy" id="3082113"/>
    <lineage>
        <taxon>Eukaryota</taxon>
        <taxon>Metazoa</taxon>
        <taxon>Chordata</taxon>
        <taxon>Craniata</taxon>
        <taxon>Vertebrata</taxon>
        <taxon>Euteleostomi</taxon>
        <taxon>Mammalia</taxon>
        <taxon>Eutheria</taxon>
        <taxon>Laurasiatheria</taxon>
        <taxon>Artiodactyla</taxon>
        <taxon>Ruminantia</taxon>
        <taxon>Pecora</taxon>
        <taxon>Cervidae</taxon>
        <taxon>Odocoileinae</taxon>
        <taxon>Rangifer</taxon>
    </lineage>
</organism>
<sequence length="66" mass="7270">MPSLRQCRVSSFAHYLLCAWHHPKGGHGSKDGNASVARGLRMEQLSAGWLATTPSAWEDGRLRPIL</sequence>